<keyword evidence="5" id="KW-0378">Hydrolase</keyword>
<evidence type="ECO:0000256" key="10">
    <source>
        <dbReference type="SAM" id="Phobius"/>
    </source>
</evidence>
<dbReference type="SMART" id="SM00740">
    <property type="entry name" value="PASTA"/>
    <property type="match status" value="1"/>
</dbReference>
<evidence type="ECO:0000256" key="8">
    <source>
        <dbReference type="ARBA" id="ARBA00049902"/>
    </source>
</evidence>
<dbReference type="SUPFAM" id="SSF56601">
    <property type="entry name" value="beta-lactamase/transpeptidase-like"/>
    <property type="match status" value="1"/>
</dbReference>
<dbReference type="Gene3D" id="1.10.3810.10">
    <property type="entry name" value="Biosynthetic peptidoglycan transglycosylase-like"/>
    <property type="match status" value="1"/>
</dbReference>
<dbReference type="PROSITE" id="PS51178">
    <property type="entry name" value="PASTA"/>
    <property type="match status" value="1"/>
</dbReference>
<evidence type="ECO:0000256" key="6">
    <source>
        <dbReference type="ARBA" id="ARBA00023268"/>
    </source>
</evidence>
<dbReference type="PANTHER" id="PTHR32282:SF33">
    <property type="entry name" value="PEPTIDOGLYCAN GLYCOSYLTRANSFERASE"/>
    <property type="match status" value="1"/>
</dbReference>
<keyword evidence="4" id="KW-0808">Transferase</keyword>
<reference evidence="12 13" key="1">
    <citation type="submission" date="2022-06" db="EMBL/GenBank/DDBJ databases">
        <title>Mycolicibacterium sp. CAU 1645 isolated from seawater.</title>
        <authorList>
            <person name="Kim W."/>
        </authorList>
    </citation>
    <scope>NUCLEOTIDE SEQUENCE [LARGE SCALE GENOMIC DNA]</scope>
    <source>
        <strain evidence="12 13">CAU 1645</strain>
    </source>
</reference>
<keyword evidence="1" id="KW-0121">Carboxypeptidase</keyword>
<keyword evidence="6" id="KW-0511">Multifunctional enzyme</keyword>
<feature type="transmembrane region" description="Helical" evidence="10">
    <location>
        <begin position="12"/>
        <end position="37"/>
    </location>
</feature>
<dbReference type="InterPro" id="IPR012338">
    <property type="entry name" value="Beta-lactam/transpept-like"/>
</dbReference>
<keyword evidence="3" id="KW-0328">Glycosyltransferase</keyword>
<feature type="domain" description="PASTA" evidence="11">
    <location>
        <begin position="697"/>
        <end position="762"/>
    </location>
</feature>
<accession>A0ABT1MD08</accession>
<keyword evidence="13" id="KW-1185">Reference proteome</keyword>
<dbReference type="InterPro" id="IPR001460">
    <property type="entry name" value="PCN-bd_Tpept"/>
</dbReference>
<evidence type="ECO:0000256" key="9">
    <source>
        <dbReference type="SAM" id="MobiDB-lite"/>
    </source>
</evidence>
<evidence type="ECO:0000256" key="7">
    <source>
        <dbReference type="ARBA" id="ARBA00034000"/>
    </source>
</evidence>
<organism evidence="12 13">
    <name type="scientific">Mycolicibacterium arenosum</name>
    <dbReference type="NCBI Taxonomy" id="2952157"/>
    <lineage>
        <taxon>Bacteria</taxon>
        <taxon>Bacillati</taxon>
        <taxon>Actinomycetota</taxon>
        <taxon>Actinomycetes</taxon>
        <taxon>Mycobacteriales</taxon>
        <taxon>Mycobacteriaceae</taxon>
        <taxon>Mycolicibacterium</taxon>
    </lineage>
</organism>
<keyword evidence="10" id="KW-1133">Transmembrane helix</keyword>
<feature type="region of interest" description="Disordered" evidence="9">
    <location>
        <begin position="760"/>
        <end position="784"/>
    </location>
</feature>
<dbReference type="CDD" id="cd06577">
    <property type="entry name" value="PASTA_pknB"/>
    <property type="match status" value="1"/>
</dbReference>
<protein>
    <submittedName>
        <fullName evidence="12">Transglycosylase/D,D-transpeptidase PonA2</fullName>
    </submittedName>
</protein>
<feature type="compositionally biased region" description="Pro residues" evidence="9">
    <location>
        <begin position="765"/>
        <end position="776"/>
    </location>
</feature>
<evidence type="ECO:0000313" key="12">
    <source>
        <dbReference type="EMBL" id="MCP9275682.1"/>
    </source>
</evidence>
<dbReference type="Pfam" id="PF00912">
    <property type="entry name" value="Transgly"/>
    <property type="match status" value="1"/>
</dbReference>
<dbReference type="Pfam" id="PF03793">
    <property type="entry name" value="PASTA"/>
    <property type="match status" value="1"/>
</dbReference>
<evidence type="ECO:0000256" key="4">
    <source>
        <dbReference type="ARBA" id="ARBA00022679"/>
    </source>
</evidence>
<dbReference type="Gene3D" id="3.30.10.20">
    <property type="match status" value="1"/>
</dbReference>
<gene>
    <name evidence="12" type="primary">ponA2</name>
    <name evidence="12" type="ORF">NM203_26175</name>
</gene>
<evidence type="ECO:0000256" key="3">
    <source>
        <dbReference type="ARBA" id="ARBA00022676"/>
    </source>
</evidence>
<keyword evidence="10" id="KW-0472">Membrane</keyword>
<evidence type="ECO:0000259" key="11">
    <source>
        <dbReference type="PROSITE" id="PS51178"/>
    </source>
</evidence>
<comment type="catalytic activity">
    <reaction evidence="7">
        <text>Preferential cleavage: (Ac)2-L-Lys-D-Ala-|-D-Ala. Also transpeptidation of peptidyl-alanyl moieties that are N-acyl substituents of D-alanine.</text>
        <dbReference type="EC" id="3.4.16.4"/>
    </reaction>
</comment>
<dbReference type="Gene3D" id="3.40.710.10">
    <property type="entry name" value="DD-peptidase/beta-lactamase superfamily"/>
    <property type="match status" value="1"/>
</dbReference>
<keyword evidence="10" id="KW-0812">Transmembrane</keyword>
<keyword evidence="2" id="KW-0645">Protease</keyword>
<dbReference type="Proteomes" id="UP001651690">
    <property type="component" value="Unassembled WGS sequence"/>
</dbReference>
<proteinExistence type="predicted"/>
<sequence length="814" mass="84835">MSEAPSSRPPTAVTVIKLAWCVLLASVIAAALMFPMVGGFGLMSNRASDVVANGSAQLVEGEVPAVSTMVDINGNPIAWLYTQRRFEVPSEQIANSMKLAIVSIEDKRFAEHNGVDWQGTLTGLSGYLSGAADTRGGSTIEQQYIKNYQLLVIAQTDAEKRAAIETTPARKLREIRMALTLDRTFTKPDILTRYLNLVSFGNGAFGVQDAAQTYFGINASELNWEQAALLAGMVQSTSTLNPYTNPEGALARRNVVLDTMIENVPQEAEALRAAKEAPLGVLPQPQELPRGCIAAGDRAFFCDYVLEYLARAGLSKEQVSKGGYLIKTTLDPNVQGAVKSAVDSVAPPDLDGVASVMSVIRPGKESHPVVAMASNRTYGLDLNAGQTMQPQPFSLVGDGAGSVFKVFTTAAALDMGMGINAQLDAPARFEAKGLGSGGARGCPPSTWCVTGGARGAISVTDALATSPNTAFAKLISQVGVQRTVDMAVKLGLRSYALPGTARDYDPESNESLADFVKRQNLGSFTLGPIEVNALELSNVAATLASGGVWCPPNPIDKVFNREGEEVAVTTETCEQVVPEGLANTLANAMSKDDTGAGTAAGSAGSVGWNLPMSGKTGTTEAHRSSGFLGFTSAFAAANYIYDDSTTPGELCSFPLRQCGYGDLFGGNEPARTWFTAMKGITPDNVVLPPTDPRYVDGSPGSRVPSVSGMSEGTARQRLRDAGFQVANESTPVNSTAPLGAVVGTSPAGQTVPGSIITIQVSNGIAPPPPPPPPGTPLDPNGLPVVGSTVVQIPGLPPITVPVLGPPPPPPPPPP</sequence>
<comment type="catalytic activity">
    <reaction evidence="8">
        <text>[GlcNAc-(1-&gt;4)-Mur2Ac(oyl-L-Ala-gamma-D-Glu-L-Lys-D-Ala-D-Ala)](n)-di-trans,octa-cis-undecaprenyl diphosphate + beta-D-GlcNAc-(1-&gt;4)-Mur2Ac(oyl-L-Ala-gamma-D-Glu-L-Lys-D-Ala-D-Ala)-di-trans,octa-cis-undecaprenyl diphosphate = [GlcNAc-(1-&gt;4)-Mur2Ac(oyl-L-Ala-gamma-D-Glu-L-Lys-D-Ala-D-Ala)](n+1)-di-trans,octa-cis-undecaprenyl diphosphate + di-trans,octa-cis-undecaprenyl diphosphate + H(+)</text>
        <dbReference type="Rhea" id="RHEA:23708"/>
        <dbReference type="Rhea" id="RHEA-COMP:9602"/>
        <dbReference type="Rhea" id="RHEA-COMP:9603"/>
        <dbReference type="ChEBI" id="CHEBI:15378"/>
        <dbReference type="ChEBI" id="CHEBI:58405"/>
        <dbReference type="ChEBI" id="CHEBI:60033"/>
        <dbReference type="ChEBI" id="CHEBI:78435"/>
        <dbReference type="EC" id="2.4.99.28"/>
    </reaction>
</comment>
<comment type="caution">
    <text evidence="12">The sequence shown here is derived from an EMBL/GenBank/DDBJ whole genome shotgun (WGS) entry which is preliminary data.</text>
</comment>
<evidence type="ECO:0000256" key="5">
    <source>
        <dbReference type="ARBA" id="ARBA00022801"/>
    </source>
</evidence>
<evidence type="ECO:0000256" key="2">
    <source>
        <dbReference type="ARBA" id="ARBA00022670"/>
    </source>
</evidence>
<dbReference type="InterPro" id="IPR005543">
    <property type="entry name" value="PASTA_dom"/>
</dbReference>
<name>A0ABT1MD08_9MYCO</name>
<dbReference type="InterPro" id="IPR023346">
    <property type="entry name" value="Lysozyme-like_dom_sf"/>
</dbReference>
<dbReference type="InterPro" id="IPR050396">
    <property type="entry name" value="Glycosyltr_51/Transpeptidase"/>
</dbReference>
<dbReference type="SUPFAM" id="SSF53955">
    <property type="entry name" value="Lysozyme-like"/>
    <property type="match status" value="1"/>
</dbReference>
<dbReference type="EMBL" id="JANDBD010000012">
    <property type="protein sequence ID" value="MCP9275682.1"/>
    <property type="molecule type" value="Genomic_DNA"/>
</dbReference>
<dbReference type="RefSeq" id="WP_255063526.1">
    <property type="nucleotide sequence ID" value="NZ_JANDBD010000012.1"/>
</dbReference>
<dbReference type="InterPro" id="IPR036950">
    <property type="entry name" value="PBP_transglycosylase"/>
</dbReference>
<dbReference type="Pfam" id="PF00905">
    <property type="entry name" value="Transpeptidase"/>
    <property type="match status" value="1"/>
</dbReference>
<evidence type="ECO:0000256" key="1">
    <source>
        <dbReference type="ARBA" id="ARBA00022645"/>
    </source>
</evidence>
<evidence type="ECO:0000313" key="13">
    <source>
        <dbReference type="Proteomes" id="UP001651690"/>
    </source>
</evidence>
<dbReference type="PANTHER" id="PTHR32282">
    <property type="entry name" value="BINDING PROTEIN TRANSPEPTIDASE, PUTATIVE-RELATED"/>
    <property type="match status" value="1"/>
</dbReference>
<dbReference type="InterPro" id="IPR001264">
    <property type="entry name" value="Glyco_trans_51"/>
</dbReference>